<comment type="caution">
    <text evidence="1">The sequence shown here is derived from an EMBL/GenBank/DDBJ whole genome shotgun (WGS) entry which is preliminary data.</text>
</comment>
<evidence type="ECO:0008006" key="3">
    <source>
        <dbReference type="Google" id="ProtNLM"/>
    </source>
</evidence>
<evidence type="ECO:0000313" key="2">
    <source>
        <dbReference type="Proteomes" id="UP000030826"/>
    </source>
</evidence>
<sequence>MMNRMDGGGEARINYLDGDFEVVRPGAYVLCAVTGQPIPLDLLRYWSVARQEAYVDAAASLKRELEINPSLGRAHGRATG</sequence>
<dbReference type="AlphaFoldDB" id="A0A0B1Q4F4"/>
<name>A0A0B1Q4F4_9HYPH</name>
<proteinExistence type="predicted"/>
<dbReference type="STRING" id="370622.LA66_03585"/>
<dbReference type="Pfam" id="PF09866">
    <property type="entry name" value="DUF2093"/>
    <property type="match status" value="1"/>
</dbReference>
<dbReference type="InterPro" id="IPR018661">
    <property type="entry name" value="DUF2093"/>
</dbReference>
<evidence type="ECO:0000313" key="1">
    <source>
        <dbReference type="EMBL" id="KHJ55733.1"/>
    </source>
</evidence>
<dbReference type="Proteomes" id="UP000030826">
    <property type="component" value="Unassembled WGS sequence"/>
</dbReference>
<protein>
    <recommendedName>
        <fullName evidence="3">DUF2093 domain-containing protein</fullName>
    </recommendedName>
</protein>
<dbReference type="EMBL" id="JRFJ01000001">
    <property type="protein sequence ID" value="KHJ55733.1"/>
    <property type="molecule type" value="Genomic_DNA"/>
</dbReference>
<gene>
    <name evidence="1" type="ORF">LA66_03585</name>
</gene>
<dbReference type="RefSeq" id="WP_039188774.1">
    <property type="nucleotide sequence ID" value="NZ_JAQRFV010000001.1"/>
</dbReference>
<accession>A0A0B1Q4F4</accession>
<dbReference type="OrthoDB" id="9801906at2"/>
<organism evidence="1 2">
    <name type="scientific">Aureimonas altamirensis</name>
    <dbReference type="NCBI Taxonomy" id="370622"/>
    <lineage>
        <taxon>Bacteria</taxon>
        <taxon>Pseudomonadati</taxon>
        <taxon>Pseudomonadota</taxon>
        <taxon>Alphaproteobacteria</taxon>
        <taxon>Hyphomicrobiales</taxon>
        <taxon>Aurantimonadaceae</taxon>
        <taxon>Aureimonas</taxon>
    </lineage>
</organism>
<reference evidence="1 2" key="1">
    <citation type="submission" date="2014-09" db="EMBL/GenBank/DDBJ databases">
        <title>Isolation and characterization of Aurantimonas altamirensis ON-56566 from clinical sample following a dog bite.</title>
        <authorList>
            <person name="Eshaghi A."/>
            <person name="Li A."/>
            <person name="Shahinas D."/>
            <person name="Bahn P."/>
            <person name="Kus J.V."/>
            <person name="Patel S.N."/>
        </authorList>
    </citation>
    <scope>NUCLEOTIDE SEQUENCE [LARGE SCALE GENOMIC DNA]</scope>
    <source>
        <strain evidence="1 2">ON-56566</strain>
    </source>
</reference>